<organism evidence="1">
    <name type="scientific">Picea glauca</name>
    <name type="common">White spruce</name>
    <name type="synonym">Pinus glauca</name>
    <dbReference type="NCBI Taxonomy" id="3330"/>
    <lineage>
        <taxon>Eukaryota</taxon>
        <taxon>Viridiplantae</taxon>
        <taxon>Streptophyta</taxon>
        <taxon>Embryophyta</taxon>
        <taxon>Tracheophyta</taxon>
        <taxon>Spermatophyta</taxon>
        <taxon>Pinopsida</taxon>
        <taxon>Pinidae</taxon>
        <taxon>Conifers I</taxon>
        <taxon>Pinales</taxon>
        <taxon>Pinaceae</taxon>
        <taxon>Picea</taxon>
    </lineage>
</organism>
<name>A0A124GNF8_PICGL</name>
<comment type="caution">
    <text evidence="1">The sequence shown here is derived from an EMBL/GenBank/DDBJ whole genome shotgun (WGS) entry which is preliminary data.</text>
</comment>
<geneLocation type="mitochondrion" evidence="1"/>
<proteinExistence type="predicted"/>
<keyword evidence="1" id="KW-0496">Mitochondrion</keyword>
<accession>A0A124GNF8</accession>
<evidence type="ECO:0000313" key="1">
    <source>
        <dbReference type="EMBL" id="KUM48696.1"/>
    </source>
</evidence>
<protein>
    <submittedName>
        <fullName evidence="1">Uncharacterized protein</fullName>
    </submittedName>
</protein>
<sequence>MPRIPWYSWIGKGTMLASNRLKYLLIQGALPFRTRSVLTFVPLPGSCFFAAPALACSYCFRFCVFPILLSRCSSSGISGLVRVLGIVPVPIPVPRRNEMRRIYCGF</sequence>
<reference evidence="1" key="1">
    <citation type="journal article" date="2015" name="Genome Biol. Evol.">
        <title>Organellar Genomes of White Spruce (Picea glauca): Assembly and Annotation.</title>
        <authorList>
            <person name="Jackman S.D."/>
            <person name="Warren R.L."/>
            <person name="Gibb E.A."/>
            <person name="Vandervalk B.P."/>
            <person name="Mohamadi H."/>
            <person name="Chu J."/>
            <person name="Raymond A."/>
            <person name="Pleasance S."/>
            <person name="Coope R."/>
            <person name="Wildung M.R."/>
            <person name="Ritland C.E."/>
            <person name="Bousquet J."/>
            <person name="Jones S.J."/>
            <person name="Bohlmann J."/>
            <person name="Birol I."/>
        </authorList>
    </citation>
    <scope>NUCLEOTIDE SEQUENCE [LARGE SCALE GENOMIC DNA]</scope>
    <source>
        <tissue evidence="1">Flushing bud</tissue>
    </source>
</reference>
<dbReference type="AlphaFoldDB" id="A0A124GNF8"/>
<gene>
    <name evidence="1" type="ORF">ABT39_MTgene4711</name>
</gene>
<dbReference type="EMBL" id="LKAM01000005">
    <property type="protein sequence ID" value="KUM48696.1"/>
    <property type="molecule type" value="Genomic_DNA"/>
</dbReference>